<name>A0A9W7FTQ5_9STRA</name>
<evidence type="ECO:0000313" key="2">
    <source>
        <dbReference type="Proteomes" id="UP001165122"/>
    </source>
</evidence>
<proteinExistence type="predicted"/>
<sequence>MSGLDFNLGPEALPELRYLCHREEWMLVLKSLNAKPKEQLFDELFQGGGEPLYNALTWGADRHVVCKIMKMMDQDPQGRHVCIMNILCTNESFGGYALERLVNMSSKEQKIAEIFYAKADGWTCLHHLAEMLHPNIYLFRELAYMARQDPWGRNVFAKKTQDSAYGRTIAHCAALGSNDTNIIRLVIRMYPTALGMKDSYGKYPINLAAEGGAKLEKRLDWVNCYNVVEKETWRYHLPKLNQRMVKMCYRSLTRRGILSEDDMYFDELHKSTRFVFKVINHFVVTEHEFIAEHIIEYVGGNQHGLPKILQITEGVGVERRKVVGLGLLLGLATVVSVGLGEPADGLVKPWVGGGVGGVSNLTSSVGSIIMNEL</sequence>
<gene>
    <name evidence="1" type="ORF">TrLO_g10813</name>
</gene>
<evidence type="ECO:0000313" key="1">
    <source>
        <dbReference type="EMBL" id="GMI18162.1"/>
    </source>
</evidence>
<dbReference type="Gene3D" id="1.25.40.20">
    <property type="entry name" value="Ankyrin repeat-containing domain"/>
    <property type="match status" value="1"/>
</dbReference>
<dbReference type="AlphaFoldDB" id="A0A9W7FTQ5"/>
<comment type="caution">
    <text evidence="1">The sequence shown here is derived from an EMBL/GenBank/DDBJ whole genome shotgun (WGS) entry which is preliminary data.</text>
</comment>
<dbReference type="Proteomes" id="UP001165122">
    <property type="component" value="Unassembled WGS sequence"/>
</dbReference>
<reference evidence="2" key="1">
    <citation type="journal article" date="2023" name="Commun. Biol.">
        <title>Genome analysis of Parmales, the sister group of diatoms, reveals the evolutionary specialization of diatoms from phago-mixotrophs to photoautotrophs.</title>
        <authorList>
            <person name="Ban H."/>
            <person name="Sato S."/>
            <person name="Yoshikawa S."/>
            <person name="Yamada K."/>
            <person name="Nakamura Y."/>
            <person name="Ichinomiya M."/>
            <person name="Sato N."/>
            <person name="Blanc-Mathieu R."/>
            <person name="Endo H."/>
            <person name="Kuwata A."/>
            <person name="Ogata H."/>
        </authorList>
    </citation>
    <scope>NUCLEOTIDE SEQUENCE [LARGE SCALE GENOMIC DNA]</scope>
    <source>
        <strain evidence="2">NIES 3700</strain>
    </source>
</reference>
<dbReference type="EMBL" id="BRXW01000322">
    <property type="protein sequence ID" value="GMI18162.1"/>
    <property type="molecule type" value="Genomic_DNA"/>
</dbReference>
<protein>
    <submittedName>
        <fullName evidence="1">Uncharacterized protein</fullName>
    </submittedName>
</protein>
<dbReference type="InterPro" id="IPR036770">
    <property type="entry name" value="Ankyrin_rpt-contain_sf"/>
</dbReference>
<organism evidence="1 2">
    <name type="scientific">Triparma laevis f. longispina</name>
    <dbReference type="NCBI Taxonomy" id="1714387"/>
    <lineage>
        <taxon>Eukaryota</taxon>
        <taxon>Sar</taxon>
        <taxon>Stramenopiles</taxon>
        <taxon>Ochrophyta</taxon>
        <taxon>Bolidophyceae</taxon>
        <taxon>Parmales</taxon>
        <taxon>Triparmaceae</taxon>
        <taxon>Triparma</taxon>
    </lineage>
</organism>
<accession>A0A9W7FTQ5</accession>
<dbReference type="SUPFAM" id="SSF48403">
    <property type="entry name" value="Ankyrin repeat"/>
    <property type="match status" value="1"/>
</dbReference>
<dbReference type="OrthoDB" id="10306665at2759"/>
<keyword evidence="2" id="KW-1185">Reference proteome</keyword>